<keyword evidence="3" id="KW-1185">Reference proteome</keyword>
<feature type="region of interest" description="Disordered" evidence="1">
    <location>
        <begin position="60"/>
        <end position="85"/>
    </location>
</feature>
<organism evidence="2 3">
    <name type="scientific">Trichinella murrelli</name>
    <dbReference type="NCBI Taxonomy" id="144512"/>
    <lineage>
        <taxon>Eukaryota</taxon>
        <taxon>Metazoa</taxon>
        <taxon>Ecdysozoa</taxon>
        <taxon>Nematoda</taxon>
        <taxon>Enoplea</taxon>
        <taxon>Dorylaimia</taxon>
        <taxon>Trichinellida</taxon>
        <taxon>Trichinellidae</taxon>
        <taxon>Trichinella</taxon>
    </lineage>
</organism>
<evidence type="ECO:0000313" key="3">
    <source>
        <dbReference type="Proteomes" id="UP000055048"/>
    </source>
</evidence>
<feature type="compositionally biased region" description="Pro residues" evidence="1">
    <location>
        <begin position="67"/>
        <end position="77"/>
    </location>
</feature>
<sequence>MSDSITIMSVLDLFRPNRTSQSQLIVLPRLHHSCLDHLCIQPAAESLDQSWTIIGWRKEGEKQITVNPPPPPPPPGNRSPKMEKFSLQTKGQKAVNRNEDNDNQIVHARVSKQRPIAVCSPGHAFERLLLFTSRPPGCCLLYNLHRACVDL</sequence>
<dbReference type="EMBL" id="JYDJ01000321">
    <property type="protein sequence ID" value="KRX37196.1"/>
    <property type="molecule type" value="Genomic_DNA"/>
</dbReference>
<protein>
    <submittedName>
        <fullName evidence="2">Uncharacterized protein</fullName>
    </submittedName>
</protein>
<comment type="caution">
    <text evidence="2">The sequence shown here is derived from an EMBL/GenBank/DDBJ whole genome shotgun (WGS) entry which is preliminary data.</text>
</comment>
<dbReference type="Proteomes" id="UP000055048">
    <property type="component" value="Unassembled WGS sequence"/>
</dbReference>
<gene>
    <name evidence="2" type="ORF">T05_5089</name>
</gene>
<evidence type="ECO:0000313" key="2">
    <source>
        <dbReference type="EMBL" id="KRX37196.1"/>
    </source>
</evidence>
<accession>A0A0V0TDT9</accession>
<name>A0A0V0TDT9_9BILA</name>
<proteinExistence type="predicted"/>
<reference evidence="2 3" key="1">
    <citation type="submission" date="2015-01" db="EMBL/GenBank/DDBJ databases">
        <title>Evolution of Trichinella species and genotypes.</title>
        <authorList>
            <person name="Korhonen P.K."/>
            <person name="Edoardo P."/>
            <person name="Giuseppe L.R."/>
            <person name="Gasser R.B."/>
        </authorList>
    </citation>
    <scope>NUCLEOTIDE SEQUENCE [LARGE SCALE GENOMIC DNA]</scope>
    <source>
        <strain evidence="2">ISS417</strain>
    </source>
</reference>
<dbReference type="AlphaFoldDB" id="A0A0V0TDT9"/>
<evidence type="ECO:0000256" key="1">
    <source>
        <dbReference type="SAM" id="MobiDB-lite"/>
    </source>
</evidence>